<dbReference type="InterPro" id="IPR024072">
    <property type="entry name" value="DHFR-like_dom_sf"/>
</dbReference>
<dbReference type="Gene3D" id="3.40.430.10">
    <property type="entry name" value="Dihydrofolate Reductase, subunit A"/>
    <property type="match status" value="1"/>
</dbReference>
<dbReference type="GO" id="GO:0008703">
    <property type="term" value="F:5-amino-6-(5-phosphoribosylamino)uracil reductase activity"/>
    <property type="evidence" value="ECO:0007669"/>
    <property type="project" value="InterPro"/>
</dbReference>
<organism evidence="5 6">
    <name type="scientific">Candidatus Phocaeicola excrementipullorum</name>
    <dbReference type="NCBI Taxonomy" id="2838731"/>
    <lineage>
        <taxon>Bacteria</taxon>
        <taxon>Pseudomonadati</taxon>
        <taxon>Bacteroidota</taxon>
        <taxon>Bacteroidia</taxon>
        <taxon>Bacteroidales</taxon>
        <taxon>Bacteroidaceae</taxon>
        <taxon>Phocaeicola</taxon>
    </lineage>
</organism>
<dbReference type="GO" id="GO:0009231">
    <property type="term" value="P:riboflavin biosynthetic process"/>
    <property type="evidence" value="ECO:0007669"/>
    <property type="project" value="InterPro"/>
</dbReference>
<dbReference type="PANTHER" id="PTHR38011">
    <property type="entry name" value="DIHYDROFOLATE REDUCTASE FAMILY PROTEIN (AFU_ORTHOLOGUE AFUA_8G06820)"/>
    <property type="match status" value="1"/>
</dbReference>
<keyword evidence="2" id="KW-0521">NADP</keyword>
<sequence>MKPYIVCHMMASVDGRIDCDMTERIGGDEYYDALRELHCDSDVSGRVTMQMHYALPDSFIPSDATPAGGESVWKAAEADGYTIGLDSKGRLQWPAAEADGRPFLVITSEDVPREYLEVLRRQGISWIATGRGEADLSRAVELLNVHFGVKRLAVVGGGHINGAFLKAGLLDEVSVVIGAGIDGRKGMTAVFDGIEDASYPTTLLKLDSVKRIGENSVWVRYSF</sequence>
<accession>A0A948TQL1</accession>
<reference evidence="5" key="1">
    <citation type="journal article" date="2021" name="PeerJ">
        <title>Extensive microbial diversity within the chicken gut microbiome revealed by metagenomics and culture.</title>
        <authorList>
            <person name="Gilroy R."/>
            <person name="Ravi A."/>
            <person name="Getino M."/>
            <person name="Pursley I."/>
            <person name="Horton D.L."/>
            <person name="Alikhan N.F."/>
            <person name="Baker D."/>
            <person name="Gharbi K."/>
            <person name="Hall N."/>
            <person name="Watson M."/>
            <person name="Adriaenssens E.M."/>
            <person name="Foster-Nyarko E."/>
            <person name="Jarju S."/>
            <person name="Secka A."/>
            <person name="Antonio M."/>
            <person name="Oren A."/>
            <person name="Chaudhuri R.R."/>
            <person name="La Ragione R."/>
            <person name="Hildebrand F."/>
            <person name="Pallen M.J."/>
        </authorList>
    </citation>
    <scope>NUCLEOTIDE SEQUENCE</scope>
    <source>
        <strain evidence="5">8470</strain>
    </source>
</reference>
<comment type="caution">
    <text evidence="5">The sequence shown here is derived from an EMBL/GenBank/DDBJ whole genome shotgun (WGS) entry which is preliminary data.</text>
</comment>
<gene>
    <name evidence="5" type="ORF">H9928_11295</name>
</gene>
<dbReference type="EMBL" id="JAHLFJ010000100">
    <property type="protein sequence ID" value="MBU3857105.1"/>
    <property type="molecule type" value="Genomic_DNA"/>
</dbReference>
<dbReference type="InterPro" id="IPR050765">
    <property type="entry name" value="Riboflavin_Biosynth_HTPR"/>
</dbReference>
<keyword evidence="3" id="KW-0560">Oxidoreductase</keyword>
<dbReference type="SUPFAM" id="SSF53597">
    <property type="entry name" value="Dihydrofolate reductase-like"/>
    <property type="match status" value="1"/>
</dbReference>
<dbReference type="Pfam" id="PF01872">
    <property type="entry name" value="RibD_C"/>
    <property type="match status" value="1"/>
</dbReference>
<evidence type="ECO:0000313" key="6">
    <source>
        <dbReference type="Proteomes" id="UP000784286"/>
    </source>
</evidence>
<evidence type="ECO:0000259" key="4">
    <source>
        <dbReference type="Pfam" id="PF01872"/>
    </source>
</evidence>
<evidence type="ECO:0000256" key="1">
    <source>
        <dbReference type="ARBA" id="ARBA00005104"/>
    </source>
</evidence>
<feature type="domain" description="Bacterial bifunctional deaminase-reductase C-terminal" evidence="4">
    <location>
        <begin position="3"/>
        <end position="215"/>
    </location>
</feature>
<dbReference type="Proteomes" id="UP000784286">
    <property type="component" value="Unassembled WGS sequence"/>
</dbReference>
<evidence type="ECO:0000256" key="3">
    <source>
        <dbReference type="ARBA" id="ARBA00023002"/>
    </source>
</evidence>
<reference evidence="5" key="2">
    <citation type="submission" date="2021-04" db="EMBL/GenBank/DDBJ databases">
        <authorList>
            <person name="Gilroy R."/>
        </authorList>
    </citation>
    <scope>NUCLEOTIDE SEQUENCE</scope>
    <source>
        <strain evidence="5">8470</strain>
    </source>
</reference>
<name>A0A948TQL1_9BACT</name>
<evidence type="ECO:0000313" key="5">
    <source>
        <dbReference type="EMBL" id="MBU3857105.1"/>
    </source>
</evidence>
<protein>
    <submittedName>
        <fullName evidence="5">Dihydrofolate reductase family protein</fullName>
    </submittedName>
</protein>
<dbReference type="InterPro" id="IPR002734">
    <property type="entry name" value="RibDG_C"/>
</dbReference>
<dbReference type="PANTHER" id="PTHR38011:SF7">
    <property type="entry name" value="2,5-DIAMINO-6-RIBOSYLAMINO-4(3H)-PYRIMIDINONE 5'-PHOSPHATE REDUCTASE"/>
    <property type="match status" value="1"/>
</dbReference>
<dbReference type="AlphaFoldDB" id="A0A948TQL1"/>
<comment type="pathway">
    <text evidence="1">Cofactor biosynthesis; riboflavin biosynthesis.</text>
</comment>
<proteinExistence type="predicted"/>
<evidence type="ECO:0000256" key="2">
    <source>
        <dbReference type="ARBA" id="ARBA00022857"/>
    </source>
</evidence>